<gene>
    <name evidence="2" type="ORF">ADK38_16830</name>
</gene>
<accession>A0ABR5J6E0</accession>
<protein>
    <submittedName>
        <fullName evidence="2">Uncharacterized protein</fullName>
    </submittedName>
</protein>
<comment type="caution">
    <text evidence="2">The sequence shown here is derived from an EMBL/GenBank/DDBJ whole genome shotgun (WGS) entry which is preliminary data.</text>
</comment>
<feature type="region of interest" description="Disordered" evidence="1">
    <location>
        <begin position="123"/>
        <end position="166"/>
    </location>
</feature>
<dbReference type="EMBL" id="LGUT01001418">
    <property type="protein sequence ID" value="KOG88970.1"/>
    <property type="molecule type" value="Genomic_DNA"/>
</dbReference>
<dbReference type="Proteomes" id="UP000037020">
    <property type="component" value="Unassembled WGS sequence"/>
</dbReference>
<evidence type="ECO:0000313" key="3">
    <source>
        <dbReference type="Proteomes" id="UP000037020"/>
    </source>
</evidence>
<evidence type="ECO:0000313" key="2">
    <source>
        <dbReference type="EMBL" id="KOG88970.1"/>
    </source>
</evidence>
<sequence length="210" mass="22156">AFPVGRLDMAGALDAFTARVRKELPAQAGWLNPHSILDDQLGSLAGKNLLLSPEALRGLRATMENGGASLRMVRNNLGPSKQGRLVVTLRRETSGGGTLRHDVKLTTAKTLLAAETLTEKVSSGSDGGYKVTETPTVDSTPNVKSAAAGFDDRAGTSRSTARATNATDMPTASIAWSGPAVRSRTRFTLSIDLELDGVRQLAFLSLIHTS</sequence>
<feature type="non-terminal residue" evidence="2">
    <location>
        <position position="1"/>
    </location>
</feature>
<feature type="non-terminal residue" evidence="2">
    <location>
        <position position="210"/>
    </location>
</feature>
<feature type="compositionally biased region" description="Low complexity" evidence="1">
    <location>
        <begin position="156"/>
        <end position="166"/>
    </location>
</feature>
<feature type="compositionally biased region" description="Polar residues" evidence="1">
    <location>
        <begin position="133"/>
        <end position="143"/>
    </location>
</feature>
<evidence type="ECO:0000256" key="1">
    <source>
        <dbReference type="SAM" id="MobiDB-lite"/>
    </source>
</evidence>
<name>A0ABR5J6E0_9ACTN</name>
<reference evidence="2 3" key="1">
    <citation type="submission" date="2015-07" db="EMBL/GenBank/DDBJ databases">
        <authorList>
            <person name="Ju K.-S."/>
            <person name="Doroghazi J.R."/>
            <person name="Metcalf W.W."/>
        </authorList>
    </citation>
    <scope>NUCLEOTIDE SEQUENCE [LARGE SCALE GENOMIC DNA]</scope>
    <source>
        <strain evidence="2 3">NRRL B-3589</strain>
    </source>
</reference>
<proteinExistence type="predicted"/>
<keyword evidence="3" id="KW-1185">Reference proteome</keyword>
<organism evidence="2 3">
    <name type="scientific">Streptomyces varsoviensis</name>
    <dbReference type="NCBI Taxonomy" id="67373"/>
    <lineage>
        <taxon>Bacteria</taxon>
        <taxon>Bacillati</taxon>
        <taxon>Actinomycetota</taxon>
        <taxon>Actinomycetes</taxon>
        <taxon>Kitasatosporales</taxon>
        <taxon>Streptomycetaceae</taxon>
        <taxon>Streptomyces</taxon>
    </lineage>
</organism>